<dbReference type="PANTHER" id="PTHR34138:SF1">
    <property type="entry name" value="CELL SHAPE-DETERMINING PROTEIN MREC"/>
    <property type="match status" value="1"/>
</dbReference>
<reference evidence="9 10" key="1">
    <citation type="journal article" date="2016" name="Nat. Commun.">
        <title>Thousands of microbial genomes shed light on interconnected biogeochemical processes in an aquifer system.</title>
        <authorList>
            <person name="Anantharaman K."/>
            <person name="Brown C.T."/>
            <person name="Hug L.A."/>
            <person name="Sharon I."/>
            <person name="Castelle C.J."/>
            <person name="Probst A.J."/>
            <person name="Thomas B.C."/>
            <person name="Singh A."/>
            <person name="Wilkins M.J."/>
            <person name="Karaoz U."/>
            <person name="Brodie E.L."/>
            <person name="Williams K.H."/>
            <person name="Hubbard S.S."/>
            <person name="Banfield J.F."/>
        </authorList>
    </citation>
    <scope>NUCLEOTIDE SEQUENCE [LARGE SCALE GENOMIC DNA]</scope>
</reference>
<gene>
    <name evidence="9" type="ORF">A3B87_02665</name>
</gene>
<evidence type="ECO:0000259" key="8">
    <source>
        <dbReference type="Pfam" id="PF04085"/>
    </source>
</evidence>
<comment type="caution">
    <text evidence="9">The sequence shown here is derived from an EMBL/GenBank/DDBJ whole genome shotgun (WGS) entry which is preliminary data.</text>
</comment>
<dbReference type="Gene3D" id="2.40.10.350">
    <property type="entry name" value="Rod shape-determining protein MreC, domain 2"/>
    <property type="match status" value="1"/>
</dbReference>
<accession>A0A1F6FLI3</accession>
<name>A0A1F6FLI3_9BACT</name>
<protein>
    <recommendedName>
        <fullName evidence="2 5">Cell shape-determining protein MreC</fullName>
    </recommendedName>
    <alternativeName>
        <fullName evidence="4 5">Cell shape protein MreC</fullName>
    </alternativeName>
</protein>
<dbReference type="AlphaFoldDB" id="A0A1F6FLI3"/>
<evidence type="ECO:0000256" key="2">
    <source>
        <dbReference type="ARBA" id="ARBA00013855"/>
    </source>
</evidence>
<dbReference type="NCBIfam" id="TIGR00219">
    <property type="entry name" value="mreC"/>
    <property type="match status" value="1"/>
</dbReference>
<evidence type="ECO:0000256" key="7">
    <source>
        <dbReference type="SAM" id="Phobius"/>
    </source>
</evidence>
<feature type="coiled-coil region" evidence="6">
    <location>
        <begin position="65"/>
        <end position="109"/>
    </location>
</feature>
<dbReference type="PANTHER" id="PTHR34138">
    <property type="entry name" value="CELL SHAPE-DETERMINING PROTEIN MREC"/>
    <property type="match status" value="1"/>
</dbReference>
<dbReference type="GO" id="GO:0005886">
    <property type="term" value="C:plasma membrane"/>
    <property type="evidence" value="ECO:0007669"/>
    <property type="project" value="TreeGrafter"/>
</dbReference>
<proteinExistence type="inferred from homology"/>
<evidence type="ECO:0000256" key="4">
    <source>
        <dbReference type="ARBA" id="ARBA00032089"/>
    </source>
</evidence>
<evidence type="ECO:0000256" key="3">
    <source>
        <dbReference type="ARBA" id="ARBA00022960"/>
    </source>
</evidence>
<dbReference type="EMBL" id="MFMW01000029">
    <property type="protein sequence ID" value="OGG86710.1"/>
    <property type="molecule type" value="Genomic_DNA"/>
</dbReference>
<evidence type="ECO:0000313" key="9">
    <source>
        <dbReference type="EMBL" id="OGG86710.1"/>
    </source>
</evidence>
<dbReference type="GO" id="GO:0008360">
    <property type="term" value="P:regulation of cell shape"/>
    <property type="evidence" value="ECO:0007669"/>
    <property type="project" value="UniProtKB-KW"/>
</dbReference>
<dbReference type="InterPro" id="IPR042177">
    <property type="entry name" value="Cell/Rod_1"/>
</dbReference>
<dbReference type="STRING" id="1798561.A3B87_02665"/>
<dbReference type="InterPro" id="IPR042175">
    <property type="entry name" value="Cell/Rod_MreC_2"/>
</dbReference>
<comment type="similarity">
    <text evidence="1 5">Belongs to the MreC family.</text>
</comment>
<dbReference type="Gene3D" id="2.40.10.340">
    <property type="entry name" value="Rod shape-determining protein MreC, domain 1"/>
    <property type="match status" value="1"/>
</dbReference>
<organism evidence="9 10">
    <name type="scientific">Candidatus Kuenenbacteria bacterium RIFCSPHIGHO2_02_FULL_39_13</name>
    <dbReference type="NCBI Taxonomy" id="1798561"/>
    <lineage>
        <taxon>Bacteria</taxon>
        <taxon>Candidatus Kueneniibacteriota</taxon>
    </lineage>
</organism>
<feature type="domain" description="Rod shape-determining protein MreC beta-barrel core" evidence="8">
    <location>
        <begin position="118"/>
        <end position="265"/>
    </location>
</feature>
<dbReference type="Proteomes" id="UP000179136">
    <property type="component" value="Unassembled WGS sequence"/>
</dbReference>
<sequence length="270" mass="30090">MLKFKFQRKITVIILVFCLIIILSYYLGLSRLTTRYITIFTNPIIATANYTAAALSDFLAVYLARADLSKKNDDLNQKLIELAKKNVALETLRQENEWLKKELKFFDEQKENYLLARVLGRNLDYAASQIIINQGLSRGLKPGLAVTTNQGIIIGKISSVEENISHVRLLSDNVSKIAVTVAGDKSALGIAQGLHNINLKIDLLAKDIKINENDLVATSGLEENIPAGLIIGRVSKVEATPEKYWQEALVEPAVDYQNVRLVTVIIPQKN</sequence>
<dbReference type="InterPro" id="IPR007221">
    <property type="entry name" value="MreC"/>
</dbReference>
<feature type="transmembrane region" description="Helical" evidence="7">
    <location>
        <begin position="12"/>
        <end position="32"/>
    </location>
</feature>
<feature type="transmembrane region" description="Helical" evidence="7">
    <location>
        <begin position="44"/>
        <end position="64"/>
    </location>
</feature>
<evidence type="ECO:0000256" key="1">
    <source>
        <dbReference type="ARBA" id="ARBA00009369"/>
    </source>
</evidence>
<keyword evidence="7" id="KW-1133">Transmembrane helix</keyword>
<keyword evidence="7" id="KW-0472">Membrane</keyword>
<evidence type="ECO:0000256" key="5">
    <source>
        <dbReference type="PIRNR" id="PIRNR038471"/>
    </source>
</evidence>
<keyword evidence="6" id="KW-0175">Coiled coil</keyword>
<dbReference type="Pfam" id="PF04085">
    <property type="entry name" value="MreC"/>
    <property type="match status" value="1"/>
</dbReference>
<comment type="function">
    <text evidence="5">Involved in formation and maintenance of cell shape.</text>
</comment>
<keyword evidence="7" id="KW-0812">Transmembrane</keyword>
<dbReference type="InterPro" id="IPR055342">
    <property type="entry name" value="MreC_beta-barrel_core"/>
</dbReference>
<keyword evidence="3 5" id="KW-0133">Cell shape</keyword>
<dbReference type="PIRSF" id="PIRSF038471">
    <property type="entry name" value="MreC"/>
    <property type="match status" value="1"/>
</dbReference>
<evidence type="ECO:0000313" key="10">
    <source>
        <dbReference type="Proteomes" id="UP000179136"/>
    </source>
</evidence>
<evidence type="ECO:0000256" key="6">
    <source>
        <dbReference type="SAM" id="Coils"/>
    </source>
</evidence>